<dbReference type="OrthoDB" id="2325068at2"/>
<evidence type="ECO:0000313" key="1">
    <source>
        <dbReference type="EMBL" id="GEK28472.1"/>
    </source>
</evidence>
<dbReference type="AlphaFoldDB" id="A0A510VNG2"/>
<dbReference type="EMBL" id="BJUD01000010">
    <property type="protein sequence ID" value="GEK28472.1"/>
    <property type="molecule type" value="Genomic_DNA"/>
</dbReference>
<gene>
    <name evidence="1" type="ORF">LSI01_07830</name>
</gene>
<protein>
    <submittedName>
        <fullName evidence="1">Uncharacterized protein</fullName>
    </submittedName>
</protein>
<sequence length="61" mass="6884">METEEHRNLITSKLRHLFKSNKPAVTDRTVIVPVSVRSENSRFESSLAASLLSLQFARIGD</sequence>
<proteinExistence type="predicted"/>
<comment type="caution">
    <text evidence="1">The sequence shown here is derived from an EMBL/GenBank/DDBJ whole genome shotgun (WGS) entry which is preliminary data.</text>
</comment>
<accession>A0A510VNG2</accession>
<name>A0A510VNG2_9LACO</name>
<reference evidence="1 2" key="1">
    <citation type="submission" date="2019-07" db="EMBL/GenBank/DDBJ databases">
        <title>Whole genome shotgun sequence of Lactobacillus siliginis NBRC 101315.</title>
        <authorList>
            <person name="Hosoyama A."/>
            <person name="Uohara A."/>
            <person name="Ohji S."/>
            <person name="Ichikawa N."/>
        </authorList>
    </citation>
    <scope>NUCLEOTIDE SEQUENCE [LARGE SCALE GENOMIC DNA]</scope>
    <source>
        <strain evidence="1 2">NBRC 101315</strain>
    </source>
</reference>
<dbReference type="Proteomes" id="UP000321429">
    <property type="component" value="Unassembled WGS sequence"/>
</dbReference>
<evidence type="ECO:0000313" key="2">
    <source>
        <dbReference type="Proteomes" id="UP000321429"/>
    </source>
</evidence>
<dbReference type="RefSeq" id="WP_057811166.1">
    <property type="nucleotide sequence ID" value="NZ_BJUD01000010.1"/>
</dbReference>
<organism evidence="1 2">
    <name type="scientific">Furfurilactobacillus siliginis</name>
    <dbReference type="NCBI Taxonomy" id="348151"/>
    <lineage>
        <taxon>Bacteria</taxon>
        <taxon>Bacillati</taxon>
        <taxon>Bacillota</taxon>
        <taxon>Bacilli</taxon>
        <taxon>Lactobacillales</taxon>
        <taxon>Lactobacillaceae</taxon>
        <taxon>Furfurilactobacillus</taxon>
    </lineage>
</organism>